<feature type="chain" id="PRO_5016052527" evidence="2">
    <location>
        <begin position="16"/>
        <end position="126"/>
    </location>
</feature>
<geneLocation type="chloroplast" evidence="3"/>
<proteinExistence type="predicted"/>
<dbReference type="RefSeq" id="YP_009492256.1">
    <property type="nucleotide sequence ID" value="NC_037922.1"/>
</dbReference>
<keyword evidence="2" id="KW-0732">Signal</keyword>
<evidence type="ECO:0000256" key="2">
    <source>
        <dbReference type="SAM" id="SignalP"/>
    </source>
</evidence>
<dbReference type="AlphaFoldDB" id="A0A2U8GJR0"/>
<organism evidence="3">
    <name type="scientific">Pseudopediastrum sp. CL0201VA</name>
    <dbReference type="NCBI Taxonomy" id="2184484"/>
    <lineage>
        <taxon>Eukaryota</taxon>
        <taxon>Viridiplantae</taxon>
        <taxon>Chlorophyta</taxon>
        <taxon>core chlorophytes</taxon>
        <taxon>Chlorophyceae</taxon>
        <taxon>CS clade</taxon>
        <taxon>Sphaeropleales</taxon>
        <taxon>Hydrodictyaceae</taxon>
        <taxon>Pseudopediastrum</taxon>
    </lineage>
</organism>
<evidence type="ECO:0000256" key="1">
    <source>
        <dbReference type="SAM" id="MobiDB-lite"/>
    </source>
</evidence>
<feature type="region of interest" description="Disordered" evidence="1">
    <location>
        <begin position="59"/>
        <end position="89"/>
    </location>
</feature>
<feature type="signal peptide" evidence="2">
    <location>
        <begin position="1"/>
        <end position="15"/>
    </location>
</feature>
<reference evidence="3" key="1">
    <citation type="journal article" date="2018" name="Am. J. Bot.">
        <title>Organellar phylogenomics inform systematics in the green algal family Hydrodictyaceae (Chlorophyceae) and provide clues to the complex evolutionary history of plastid genomes in the green algal tree of life.</title>
        <authorList>
            <person name="McManus H.A."/>
            <person name="Fucikova K."/>
            <person name="Lewis P.O."/>
            <person name="Lewis L.A."/>
            <person name="Karol K.G."/>
        </authorList>
    </citation>
    <scope>NUCLEOTIDE SEQUENCE</scope>
</reference>
<keyword evidence="3" id="KW-0934">Plastid</keyword>
<dbReference type="EMBL" id="MF276985">
    <property type="protein sequence ID" value="AWI68914.1"/>
    <property type="molecule type" value="Genomic_DNA"/>
</dbReference>
<dbReference type="GeneID" id="36951933"/>
<name>A0A2U8GJR0_9CHLO</name>
<evidence type="ECO:0000313" key="3">
    <source>
        <dbReference type="EMBL" id="AWI68914.1"/>
    </source>
</evidence>
<accession>A0A2U8GJR0</accession>
<keyword evidence="3" id="KW-0150">Chloroplast</keyword>
<sequence length="126" mass="13961">MALLLLLLQRRSACAVFFGSAKGADSACASPSFGIKDSFAPRDLATVKASLLHYGIAKPKSRRRRRGDAFTPRANAKKIKERASGSSAELTAKKERSQYVLYLCFATTELMQKGNFFFYNEKNKSI</sequence>
<protein>
    <submittedName>
        <fullName evidence="3">Uncharacterized protein</fullName>
    </submittedName>
</protein>